<dbReference type="InParanoid" id="D7GXU5"/>
<dbReference type="AlphaFoldDB" id="D7GXU5"/>
<name>D7GXU5_TRICA</name>
<protein>
    <submittedName>
        <fullName evidence="2">Uncharacterized protein</fullName>
    </submittedName>
</protein>
<dbReference type="Proteomes" id="UP000007266">
    <property type="component" value="Unassembled WGS sequence"/>
</dbReference>
<reference evidence="2 3" key="2">
    <citation type="journal article" date="2010" name="Nucleic Acids Res.">
        <title>BeetleBase in 2010: revisions to provide comprehensive genomic information for Tribolium castaneum.</title>
        <authorList>
            <person name="Kim H.S."/>
            <person name="Murphy T."/>
            <person name="Xia J."/>
            <person name="Caragea D."/>
            <person name="Park Y."/>
            <person name="Beeman R.W."/>
            <person name="Lorenzen M.D."/>
            <person name="Butcher S."/>
            <person name="Manak J.R."/>
            <person name="Brown S.J."/>
        </authorList>
    </citation>
    <scope>NUCLEOTIDE SEQUENCE [LARGE SCALE GENOMIC DNA]</scope>
    <source>
        <strain evidence="2 3">Georgia GA2</strain>
    </source>
</reference>
<keyword evidence="3" id="KW-1185">Reference proteome</keyword>
<evidence type="ECO:0000313" key="3">
    <source>
        <dbReference type="Proteomes" id="UP000007266"/>
    </source>
</evidence>
<evidence type="ECO:0000256" key="1">
    <source>
        <dbReference type="SAM" id="MobiDB-lite"/>
    </source>
</evidence>
<accession>D7GXU5</accession>
<dbReference type="HOGENOM" id="CLU_2725481_0_0_1"/>
<proteinExistence type="predicted"/>
<sequence length="74" mass="8296">MRHLAKQALSLQISLCDDYSVPVDNLGNRRRPNSIAVPSFTEWNIASPNEEKFRSSKHSVVKSEDVGKRGRSGQ</sequence>
<dbReference type="EMBL" id="KQ971838">
    <property type="protein sequence ID" value="EFA13582.2"/>
    <property type="molecule type" value="Genomic_DNA"/>
</dbReference>
<evidence type="ECO:0000313" key="2">
    <source>
        <dbReference type="EMBL" id="EFA13582.2"/>
    </source>
</evidence>
<feature type="region of interest" description="Disordered" evidence="1">
    <location>
        <begin position="51"/>
        <end position="74"/>
    </location>
</feature>
<reference evidence="2 3" key="1">
    <citation type="journal article" date="2008" name="Nature">
        <title>The genome of the model beetle and pest Tribolium castaneum.</title>
        <authorList>
            <consortium name="Tribolium Genome Sequencing Consortium"/>
            <person name="Richards S."/>
            <person name="Gibbs R.A."/>
            <person name="Weinstock G.M."/>
            <person name="Brown S.J."/>
            <person name="Denell R."/>
            <person name="Beeman R.W."/>
            <person name="Gibbs R."/>
            <person name="Beeman R.W."/>
            <person name="Brown S.J."/>
            <person name="Bucher G."/>
            <person name="Friedrich M."/>
            <person name="Grimmelikhuijzen C.J."/>
            <person name="Klingler M."/>
            <person name="Lorenzen M."/>
            <person name="Richards S."/>
            <person name="Roth S."/>
            <person name="Schroder R."/>
            <person name="Tautz D."/>
            <person name="Zdobnov E.M."/>
            <person name="Muzny D."/>
            <person name="Gibbs R.A."/>
            <person name="Weinstock G.M."/>
            <person name="Attaway T."/>
            <person name="Bell S."/>
            <person name="Buhay C.J."/>
            <person name="Chandrabose M.N."/>
            <person name="Chavez D."/>
            <person name="Clerk-Blankenburg K.P."/>
            <person name="Cree A."/>
            <person name="Dao M."/>
            <person name="Davis C."/>
            <person name="Chacko J."/>
            <person name="Dinh H."/>
            <person name="Dugan-Rocha S."/>
            <person name="Fowler G."/>
            <person name="Garner T.T."/>
            <person name="Garnes J."/>
            <person name="Gnirke A."/>
            <person name="Hawes A."/>
            <person name="Hernandez J."/>
            <person name="Hines S."/>
            <person name="Holder M."/>
            <person name="Hume J."/>
            <person name="Jhangiani S.N."/>
            <person name="Joshi V."/>
            <person name="Khan Z.M."/>
            <person name="Jackson L."/>
            <person name="Kovar C."/>
            <person name="Kowis A."/>
            <person name="Lee S."/>
            <person name="Lewis L.R."/>
            <person name="Margolis J."/>
            <person name="Morgan M."/>
            <person name="Nazareth L.V."/>
            <person name="Nguyen N."/>
            <person name="Okwuonu G."/>
            <person name="Parker D."/>
            <person name="Richards S."/>
            <person name="Ruiz S.J."/>
            <person name="Santibanez J."/>
            <person name="Savard J."/>
            <person name="Scherer S.E."/>
            <person name="Schneider B."/>
            <person name="Sodergren E."/>
            <person name="Tautz D."/>
            <person name="Vattahil S."/>
            <person name="Villasana D."/>
            <person name="White C.S."/>
            <person name="Wright R."/>
            <person name="Park Y."/>
            <person name="Beeman R.W."/>
            <person name="Lord J."/>
            <person name="Oppert B."/>
            <person name="Lorenzen M."/>
            <person name="Brown S."/>
            <person name="Wang L."/>
            <person name="Savard J."/>
            <person name="Tautz D."/>
            <person name="Richards S."/>
            <person name="Weinstock G."/>
            <person name="Gibbs R.A."/>
            <person name="Liu Y."/>
            <person name="Worley K."/>
            <person name="Weinstock G."/>
            <person name="Elsik C.G."/>
            <person name="Reese J.T."/>
            <person name="Elhaik E."/>
            <person name="Landan G."/>
            <person name="Graur D."/>
            <person name="Arensburger P."/>
            <person name="Atkinson P."/>
            <person name="Beeman R.W."/>
            <person name="Beidler J."/>
            <person name="Brown S.J."/>
            <person name="Demuth J.P."/>
            <person name="Drury D.W."/>
            <person name="Du Y.Z."/>
            <person name="Fujiwara H."/>
            <person name="Lorenzen M."/>
            <person name="Maselli V."/>
            <person name="Osanai M."/>
            <person name="Park Y."/>
            <person name="Robertson H.M."/>
            <person name="Tu Z."/>
            <person name="Wang J.J."/>
            <person name="Wang S."/>
            <person name="Richards S."/>
            <person name="Song H."/>
            <person name="Zhang L."/>
            <person name="Sodergren E."/>
            <person name="Werner D."/>
            <person name="Stanke M."/>
            <person name="Morgenstern B."/>
            <person name="Solovyev V."/>
            <person name="Kosarev P."/>
            <person name="Brown G."/>
            <person name="Chen H.C."/>
            <person name="Ermolaeva O."/>
            <person name="Hlavina W."/>
            <person name="Kapustin Y."/>
            <person name="Kiryutin B."/>
            <person name="Kitts P."/>
            <person name="Maglott D."/>
            <person name="Pruitt K."/>
            <person name="Sapojnikov V."/>
            <person name="Souvorov A."/>
            <person name="Mackey A.J."/>
            <person name="Waterhouse R.M."/>
            <person name="Wyder S."/>
            <person name="Zdobnov E.M."/>
            <person name="Zdobnov E.M."/>
            <person name="Wyder S."/>
            <person name="Kriventseva E.V."/>
            <person name="Kadowaki T."/>
            <person name="Bork P."/>
            <person name="Aranda M."/>
            <person name="Bao R."/>
            <person name="Beermann A."/>
            <person name="Berns N."/>
            <person name="Bolognesi R."/>
            <person name="Bonneton F."/>
            <person name="Bopp D."/>
            <person name="Brown S.J."/>
            <person name="Bucher G."/>
            <person name="Butts T."/>
            <person name="Chaumot A."/>
            <person name="Denell R.E."/>
            <person name="Ferrier D.E."/>
            <person name="Friedrich M."/>
            <person name="Gordon C.M."/>
            <person name="Jindra M."/>
            <person name="Klingler M."/>
            <person name="Lan Q."/>
            <person name="Lattorff H.M."/>
            <person name="Laudet V."/>
            <person name="von Levetsow C."/>
            <person name="Liu Z."/>
            <person name="Lutz R."/>
            <person name="Lynch J.A."/>
            <person name="da Fonseca R.N."/>
            <person name="Posnien N."/>
            <person name="Reuter R."/>
            <person name="Roth S."/>
            <person name="Savard J."/>
            <person name="Schinko J.B."/>
            <person name="Schmitt C."/>
            <person name="Schoppmeier M."/>
            <person name="Schroder R."/>
            <person name="Shippy T.D."/>
            <person name="Simonnet F."/>
            <person name="Marques-Souza H."/>
            <person name="Tautz D."/>
            <person name="Tomoyasu Y."/>
            <person name="Trauner J."/>
            <person name="Van der Zee M."/>
            <person name="Vervoort M."/>
            <person name="Wittkopp N."/>
            <person name="Wimmer E.A."/>
            <person name="Yang X."/>
            <person name="Jones A.K."/>
            <person name="Sattelle D.B."/>
            <person name="Ebert P.R."/>
            <person name="Nelson D."/>
            <person name="Scott J.G."/>
            <person name="Beeman R.W."/>
            <person name="Muthukrishnan S."/>
            <person name="Kramer K.J."/>
            <person name="Arakane Y."/>
            <person name="Beeman R.W."/>
            <person name="Zhu Q."/>
            <person name="Hogenkamp D."/>
            <person name="Dixit R."/>
            <person name="Oppert B."/>
            <person name="Jiang H."/>
            <person name="Zou Z."/>
            <person name="Marshall J."/>
            <person name="Elpidina E."/>
            <person name="Vinokurov K."/>
            <person name="Oppert C."/>
            <person name="Zou Z."/>
            <person name="Evans J."/>
            <person name="Lu Z."/>
            <person name="Zhao P."/>
            <person name="Sumathipala N."/>
            <person name="Altincicek B."/>
            <person name="Vilcinskas A."/>
            <person name="Williams M."/>
            <person name="Hultmark D."/>
            <person name="Hetru C."/>
            <person name="Jiang H."/>
            <person name="Grimmelikhuijzen C.J."/>
            <person name="Hauser F."/>
            <person name="Cazzamali G."/>
            <person name="Williamson M."/>
            <person name="Park Y."/>
            <person name="Li B."/>
            <person name="Tanaka Y."/>
            <person name="Predel R."/>
            <person name="Neupert S."/>
            <person name="Schachtner J."/>
            <person name="Verleyen P."/>
            <person name="Raible F."/>
            <person name="Bork P."/>
            <person name="Friedrich M."/>
            <person name="Walden K.K."/>
            <person name="Robertson H.M."/>
            <person name="Angeli S."/>
            <person name="Foret S."/>
            <person name="Bucher G."/>
            <person name="Schuetz S."/>
            <person name="Maleszka R."/>
            <person name="Wimmer E.A."/>
            <person name="Beeman R.W."/>
            <person name="Lorenzen M."/>
            <person name="Tomoyasu Y."/>
            <person name="Miller S.C."/>
            <person name="Grossmann D."/>
            <person name="Bucher G."/>
        </authorList>
    </citation>
    <scope>NUCLEOTIDE SEQUENCE [LARGE SCALE GENOMIC DNA]</scope>
    <source>
        <strain evidence="2 3">Georgia GA2</strain>
    </source>
</reference>
<gene>
    <name evidence="2" type="primary">AUGUSTUS-3.0.2_15877</name>
    <name evidence="2" type="ORF">TcasGA2_TC015877</name>
</gene>
<organism evidence="2 3">
    <name type="scientific">Tribolium castaneum</name>
    <name type="common">Red flour beetle</name>
    <dbReference type="NCBI Taxonomy" id="7070"/>
    <lineage>
        <taxon>Eukaryota</taxon>
        <taxon>Metazoa</taxon>
        <taxon>Ecdysozoa</taxon>
        <taxon>Arthropoda</taxon>
        <taxon>Hexapoda</taxon>
        <taxon>Insecta</taxon>
        <taxon>Pterygota</taxon>
        <taxon>Neoptera</taxon>
        <taxon>Endopterygota</taxon>
        <taxon>Coleoptera</taxon>
        <taxon>Polyphaga</taxon>
        <taxon>Cucujiformia</taxon>
        <taxon>Tenebrionidae</taxon>
        <taxon>Tenebrionidae incertae sedis</taxon>
        <taxon>Tribolium</taxon>
    </lineage>
</organism>